<dbReference type="AlphaFoldDB" id="A0A6I4J3K3"/>
<accession>A0A6I4J3K3</accession>
<reference evidence="3 4" key="1">
    <citation type="submission" date="2019-12" db="EMBL/GenBank/DDBJ databases">
        <authorList>
            <person name="Huq M.A."/>
        </authorList>
    </citation>
    <scope>NUCLEOTIDE SEQUENCE [LARGE SCALE GENOMIC DNA]</scope>
    <source>
        <strain evidence="3 4">MAH-20</strain>
    </source>
</reference>
<feature type="chain" id="PRO_5026277818" evidence="2">
    <location>
        <begin position="23"/>
        <end position="78"/>
    </location>
</feature>
<keyword evidence="1" id="KW-1133">Transmembrane helix</keyword>
<evidence type="ECO:0000313" key="3">
    <source>
        <dbReference type="EMBL" id="MVO79322.1"/>
    </source>
</evidence>
<dbReference type="Proteomes" id="UP000441389">
    <property type="component" value="Unassembled WGS sequence"/>
</dbReference>
<evidence type="ECO:0000313" key="4">
    <source>
        <dbReference type="Proteomes" id="UP000441389"/>
    </source>
</evidence>
<proteinExistence type="predicted"/>
<evidence type="ECO:0000256" key="2">
    <source>
        <dbReference type="SAM" id="SignalP"/>
    </source>
</evidence>
<feature type="transmembrane region" description="Helical" evidence="1">
    <location>
        <begin position="46"/>
        <end position="69"/>
    </location>
</feature>
<name>A0A6I4J3K3_9SPHN</name>
<gene>
    <name evidence="3" type="ORF">GON01_15420</name>
</gene>
<evidence type="ECO:0000256" key="1">
    <source>
        <dbReference type="SAM" id="Phobius"/>
    </source>
</evidence>
<keyword evidence="1" id="KW-0472">Membrane</keyword>
<keyword evidence="2" id="KW-0732">Signal</keyword>
<sequence length="78" mass="7570">MFKRGLMAAVAAASMVATPVLAQSSASKLSVASSVRANAAAKGENLFGGGALIGVLVFAAVVGVIYAVAEGNDESVSA</sequence>
<dbReference type="EMBL" id="WQMS01000016">
    <property type="protein sequence ID" value="MVO79322.1"/>
    <property type="molecule type" value="Genomic_DNA"/>
</dbReference>
<organism evidence="3 4">
    <name type="scientific">Sphingomonas horti</name>
    <dbReference type="NCBI Taxonomy" id="2682842"/>
    <lineage>
        <taxon>Bacteria</taxon>
        <taxon>Pseudomonadati</taxon>
        <taxon>Pseudomonadota</taxon>
        <taxon>Alphaproteobacteria</taxon>
        <taxon>Sphingomonadales</taxon>
        <taxon>Sphingomonadaceae</taxon>
        <taxon>Sphingomonas</taxon>
    </lineage>
</organism>
<keyword evidence="4" id="KW-1185">Reference proteome</keyword>
<dbReference type="RefSeq" id="WP_157028221.1">
    <property type="nucleotide sequence ID" value="NZ_WQMS01000016.1"/>
</dbReference>
<keyword evidence="1" id="KW-0812">Transmembrane</keyword>
<feature type="signal peptide" evidence="2">
    <location>
        <begin position="1"/>
        <end position="22"/>
    </location>
</feature>
<protein>
    <submittedName>
        <fullName evidence="3">Uncharacterized protein</fullName>
    </submittedName>
</protein>
<comment type="caution">
    <text evidence="3">The sequence shown here is derived from an EMBL/GenBank/DDBJ whole genome shotgun (WGS) entry which is preliminary data.</text>
</comment>